<reference evidence="3" key="1">
    <citation type="submission" date="2017-09" db="EMBL/GenBank/DDBJ databases">
        <title>Depth-based differentiation of microbial function through sediment-hosted aquifers and enrichment of novel symbionts in the deep terrestrial subsurface.</title>
        <authorList>
            <person name="Probst A.J."/>
            <person name="Ladd B."/>
            <person name="Jarett J.K."/>
            <person name="Geller-Mcgrath D.E."/>
            <person name="Sieber C.M.K."/>
            <person name="Emerson J.B."/>
            <person name="Anantharaman K."/>
            <person name="Thomas B.C."/>
            <person name="Malmstrom R."/>
            <person name="Stieglmeier M."/>
            <person name="Klingl A."/>
            <person name="Woyke T."/>
            <person name="Ryan C.M."/>
            <person name="Banfield J.F."/>
        </authorList>
    </citation>
    <scope>NUCLEOTIDE SEQUENCE [LARGE SCALE GENOMIC DNA]</scope>
</reference>
<evidence type="ECO:0000313" key="3">
    <source>
        <dbReference type="Proteomes" id="UP000231098"/>
    </source>
</evidence>
<keyword evidence="1" id="KW-1133">Transmembrane helix</keyword>
<keyword evidence="1" id="KW-0472">Membrane</keyword>
<name>A0A2H0XA20_UNCKA</name>
<dbReference type="AlphaFoldDB" id="A0A2H0XA20"/>
<dbReference type="EMBL" id="PEYV01000019">
    <property type="protein sequence ID" value="PIS21773.1"/>
    <property type="molecule type" value="Genomic_DNA"/>
</dbReference>
<organism evidence="2 3">
    <name type="scientific">candidate division WWE3 bacterium CG08_land_8_20_14_0_20_41_15</name>
    <dbReference type="NCBI Taxonomy" id="1975086"/>
    <lineage>
        <taxon>Bacteria</taxon>
        <taxon>Katanobacteria</taxon>
    </lineage>
</organism>
<dbReference type="Proteomes" id="UP000231098">
    <property type="component" value="Unassembled WGS sequence"/>
</dbReference>
<comment type="caution">
    <text evidence="2">The sequence shown here is derived from an EMBL/GenBank/DDBJ whole genome shotgun (WGS) entry which is preliminary data.</text>
</comment>
<gene>
    <name evidence="2" type="ORF">COT51_01050</name>
</gene>
<evidence type="ECO:0000313" key="2">
    <source>
        <dbReference type="EMBL" id="PIS21773.1"/>
    </source>
</evidence>
<proteinExistence type="predicted"/>
<keyword evidence="1" id="KW-0812">Transmembrane</keyword>
<sequence>MPTNFDLKNLARRYAALPPQKRSLILLVSSLSFAMIGFLLGFAIITRSMESSPTEESDVTLKSTVNRKSIFGKIVPLEASLYMEGTHRLVDDDGNTLILLSAKDDKLKLSEGMKVQVSGVVRKTLEGDAEIMAVELIKFK</sequence>
<accession>A0A2H0XA20</accession>
<evidence type="ECO:0000256" key="1">
    <source>
        <dbReference type="SAM" id="Phobius"/>
    </source>
</evidence>
<feature type="transmembrane region" description="Helical" evidence="1">
    <location>
        <begin position="24"/>
        <end position="45"/>
    </location>
</feature>
<protein>
    <submittedName>
        <fullName evidence="2">Uncharacterized protein</fullName>
    </submittedName>
</protein>